<dbReference type="EMBL" id="OVEO01000003">
    <property type="protein sequence ID" value="SPQ95226.1"/>
    <property type="molecule type" value="Genomic_DNA"/>
</dbReference>
<feature type="chain" id="PRO_5035990742" description="Glycosyltransferase 61 catalytic domain-containing protein" evidence="4">
    <location>
        <begin position="21"/>
        <end position="695"/>
    </location>
</feature>
<dbReference type="EMBL" id="CDSF01000083">
    <property type="protein sequence ID" value="CEO98204.1"/>
    <property type="molecule type" value="Genomic_DNA"/>
</dbReference>
<dbReference type="GO" id="GO:0016757">
    <property type="term" value="F:glycosyltransferase activity"/>
    <property type="evidence" value="ECO:0007669"/>
    <property type="project" value="UniProtKB-KW"/>
</dbReference>
<dbReference type="InterPro" id="IPR007657">
    <property type="entry name" value="Glycosyltransferase_61"/>
</dbReference>
<dbReference type="Pfam" id="PF04577">
    <property type="entry name" value="Glyco_transf_61"/>
    <property type="match status" value="1"/>
</dbReference>
<dbReference type="OrthoDB" id="529273at2759"/>
<feature type="signal peptide" evidence="4">
    <location>
        <begin position="1"/>
        <end position="20"/>
    </location>
</feature>
<keyword evidence="2" id="KW-0808">Transferase</keyword>
<geneLocation type="mitochondrion" evidence="7"/>
<keyword evidence="1" id="KW-0328">Glycosyltransferase</keyword>
<evidence type="ECO:0000256" key="4">
    <source>
        <dbReference type="SAM" id="SignalP"/>
    </source>
</evidence>
<reference evidence="6 8" key="1">
    <citation type="submission" date="2015-02" db="EMBL/GenBank/DDBJ databases">
        <authorList>
            <person name="Chooi Y.-H."/>
        </authorList>
    </citation>
    <scope>NUCLEOTIDE SEQUENCE [LARGE SCALE GENOMIC DNA]</scope>
    <source>
        <strain evidence="6">E3</strain>
    </source>
</reference>
<evidence type="ECO:0000313" key="9">
    <source>
        <dbReference type="Proteomes" id="UP000290189"/>
    </source>
</evidence>
<evidence type="ECO:0000313" key="8">
    <source>
        <dbReference type="Proteomes" id="UP000039324"/>
    </source>
</evidence>
<evidence type="ECO:0000313" key="7">
    <source>
        <dbReference type="EMBL" id="SPQ95226.1"/>
    </source>
</evidence>
<dbReference type="InterPro" id="IPR049625">
    <property type="entry name" value="Glyco_transf_61_cat"/>
</dbReference>
<dbReference type="InterPro" id="IPR019734">
    <property type="entry name" value="TPR_rpt"/>
</dbReference>
<keyword evidence="3" id="KW-0325">Glycoprotein</keyword>
<evidence type="ECO:0000259" key="5">
    <source>
        <dbReference type="Pfam" id="PF04577"/>
    </source>
</evidence>
<protein>
    <recommendedName>
        <fullName evidence="5">Glycosyltransferase 61 catalytic domain-containing protein</fullName>
    </recommendedName>
</protein>
<evidence type="ECO:0000256" key="3">
    <source>
        <dbReference type="ARBA" id="ARBA00023180"/>
    </source>
</evidence>
<gene>
    <name evidence="6" type="ORF">PBRA_006318</name>
    <name evidence="7" type="ORF">PLBR_LOCUS2441</name>
</gene>
<proteinExistence type="predicted"/>
<dbReference type="Proteomes" id="UP000039324">
    <property type="component" value="Unassembled WGS sequence"/>
</dbReference>
<dbReference type="SMART" id="SM00028">
    <property type="entry name" value="TPR"/>
    <property type="match status" value="2"/>
</dbReference>
<organism evidence="6 8">
    <name type="scientific">Plasmodiophora brassicae</name>
    <name type="common">Clubroot disease agent</name>
    <dbReference type="NCBI Taxonomy" id="37360"/>
    <lineage>
        <taxon>Eukaryota</taxon>
        <taxon>Sar</taxon>
        <taxon>Rhizaria</taxon>
        <taxon>Endomyxa</taxon>
        <taxon>Phytomyxea</taxon>
        <taxon>Plasmodiophorida</taxon>
        <taxon>Plasmodiophoridae</taxon>
        <taxon>Plasmodiophora</taxon>
    </lineage>
</organism>
<dbReference type="Gene3D" id="1.25.40.10">
    <property type="entry name" value="Tetratricopeptide repeat domain"/>
    <property type="match status" value="1"/>
</dbReference>
<evidence type="ECO:0000256" key="1">
    <source>
        <dbReference type="ARBA" id="ARBA00022676"/>
    </source>
</evidence>
<sequence>MGRWVTVAVVVAVAAAMASAQSDTRSLERAQRVLQRSMAKLDAGDLSGALAGFRQMMREYPDVIEAYMNAGAAYEAMGDRAAARATILKGARRLPHISVYRRRYSLGHLHSLLCRTLINDCLARREANPQNDVREDTIVKRSALAAWGLKRPDVDKTMAKLDADCCEDSATMKEVCTAATRLDERDHRVFGDLGRMRYLLGDIEGAAAAYEDAIRVLQEFDDGSESDAELGRYKRILNQLYNVIYKRNVFSPFDAPTAVQALRNAIMHVPSIENKQNLGALLRCHRPIDEGDARHLYIDAMHQRCDEISQMGTRRRLVFEWEDIGADVNITAQGGQTYRLEVPGRTVVNDDDGDYVPLSFGDILPVEFAEREFFVARVPKATMEGATGVIYTDSKVFYAGHSWMPLDYTGGTTSDVVLDVPHATATIDPSNKDNWYHWIVEGLGAIALTRRFAADLPIMLPDSQWAREAVALFGIPGDKVMWYNHEGPRQYRFEELVRVDWREAKGAPISDGPSMQNMHHPGRLGVLMAREAVRKAVDASPGDGPKPEIIYVARGNHEFARSVEHEDDLVELIADLVGDDKFHVFRAAPSTTLMDQARLFSRAQVIIGPHGAGLSNMMFAPMGVTIVYFPIRPAVDNCFANLAAAIGAKLHPVDSFNAYYNGPYIADDVHIDLVLGALNKVLKSRTPARKNHDEL</sequence>
<dbReference type="Proteomes" id="UP000290189">
    <property type="component" value="Unassembled WGS sequence"/>
</dbReference>
<reference evidence="7 9" key="2">
    <citation type="submission" date="2018-03" db="EMBL/GenBank/DDBJ databases">
        <authorList>
            <person name="Fogelqvist J."/>
        </authorList>
    </citation>
    <scope>NUCLEOTIDE SEQUENCE [LARGE SCALE GENOMIC DNA]</scope>
</reference>
<evidence type="ECO:0000313" key="6">
    <source>
        <dbReference type="EMBL" id="CEO98204.1"/>
    </source>
</evidence>
<dbReference type="InterPro" id="IPR011990">
    <property type="entry name" value="TPR-like_helical_dom_sf"/>
</dbReference>
<keyword evidence="4" id="KW-0732">Signal</keyword>
<feature type="domain" description="Glycosyltransferase 61 catalytic" evidence="5">
    <location>
        <begin position="435"/>
        <end position="627"/>
    </location>
</feature>
<accession>A0A0G4ISU0</accession>
<dbReference type="PANTHER" id="PTHR20961">
    <property type="entry name" value="GLYCOSYLTRANSFERASE"/>
    <property type="match status" value="1"/>
</dbReference>
<dbReference type="SUPFAM" id="SSF48452">
    <property type="entry name" value="TPR-like"/>
    <property type="match status" value="1"/>
</dbReference>
<name>A0A0G4ISU0_PLABS</name>
<dbReference type="AlphaFoldDB" id="A0A0G4ISU0"/>
<evidence type="ECO:0000256" key="2">
    <source>
        <dbReference type="ARBA" id="ARBA00022679"/>
    </source>
</evidence>
<keyword evidence="8" id="KW-1185">Reference proteome</keyword>
<keyword evidence="7" id="KW-0496">Mitochondrion</keyword>